<evidence type="ECO:0000313" key="3">
    <source>
        <dbReference type="Proteomes" id="UP000238479"/>
    </source>
</evidence>
<sequence length="49" mass="5593">MLHRPIRSISSGTQKEKLCGFLLCEAPRDESNRETGRASSEEIFLDLRD</sequence>
<dbReference type="Proteomes" id="UP000238479">
    <property type="component" value="Chromosome 4"/>
</dbReference>
<gene>
    <name evidence="2" type="ORF">RchiOBHm_Chr4g0397931</name>
</gene>
<dbReference type="EMBL" id="PDCK01000042">
    <property type="protein sequence ID" value="PRQ37015.1"/>
    <property type="molecule type" value="Genomic_DNA"/>
</dbReference>
<reference evidence="2 3" key="1">
    <citation type="journal article" date="2018" name="Nat. Genet.">
        <title>The Rosa genome provides new insights in the design of modern roses.</title>
        <authorList>
            <person name="Bendahmane M."/>
        </authorList>
    </citation>
    <scope>NUCLEOTIDE SEQUENCE [LARGE SCALE GENOMIC DNA]</scope>
    <source>
        <strain evidence="3">cv. Old Blush</strain>
    </source>
</reference>
<name>A0A2P6QS50_ROSCH</name>
<accession>A0A2P6QS50</accession>
<dbReference type="Gramene" id="PRQ37015">
    <property type="protein sequence ID" value="PRQ37015"/>
    <property type="gene ID" value="RchiOBHm_Chr4g0397931"/>
</dbReference>
<evidence type="ECO:0000256" key="1">
    <source>
        <dbReference type="SAM" id="MobiDB-lite"/>
    </source>
</evidence>
<feature type="region of interest" description="Disordered" evidence="1">
    <location>
        <begin position="28"/>
        <end position="49"/>
    </location>
</feature>
<protein>
    <submittedName>
        <fullName evidence="2">Uncharacterized protein</fullName>
    </submittedName>
</protein>
<comment type="caution">
    <text evidence="2">The sequence shown here is derived from an EMBL/GenBank/DDBJ whole genome shotgun (WGS) entry which is preliminary data.</text>
</comment>
<organism evidence="2 3">
    <name type="scientific">Rosa chinensis</name>
    <name type="common">China rose</name>
    <dbReference type="NCBI Taxonomy" id="74649"/>
    <lineage>
        <taxon>Eukaryota</taxon>
        <taxon>Viridiplantae</taxon>
        <taxon>Streptophyta</taxon>
        <taxon>Embryophyta</taxon>
        <taxon>Tracheophyta</taxon>
        <taxon>Spermatophyta</taxon>
        <taxon>Magnoliopsida</taxon>
        <taxon>eudicotyledons</taxon>
        <taxon>Gunneridae</taxon>
        <taxon>Pentapetalae</taxon>
        <taxon>rosids</taxon>
        <taxon>fabids</taxon>
        <taxon>Rosales</taxon>
        <taxon>Rosaceae</taxon>
        <taxon>Rosoideae</taxon>
        <taxon>Rosoideae incertae sedis</taxon>
        <taxon>Rosa</taxon>
    </lineage>
</organism>
<keyword evidence="3" id="KW-1185">Reference proteome</keyword>
<dbReference type="AlphaFoldDB" id="A0A2P6QS50"/>
<proteinExistence type="predicted"/>
<evidence type="ECO:0000313" key="2">
    <source>
        <dbReference type="EMBL" id="PRQ37015.1"/>
    </source>
</evidence>